<evidence type="ECO:0000256" key="2">
    <source>
        <dbReference type="ARBA" id="ARBA00023315"/>
    </source>
</evidence>
<dbReference type="InterPro" id="IPR050832">
    <property type="entry name" value="Bact_Acetyltransf"/>
</dbReference>
<dbReference type="Gene3D" id="3.40.630.30">
    <property type="match status" value="1"/>
</dbReference>
<dbReference type="PIR" id="H75432">
    <property type="entry name" value="H75432"/>
</dbReference>
<keyword evidence="1" id="KW-0808">Transferase</keyword>
<feature type="domain" description="N-acetyltransferase" evidence="3">
    <location>
        <begin position="169"/>
        <end position="318"/>
    </location>
</feature>
<reference evidence="4 5" key="1">
    <citation type="journal article" date="1999" name="Science">
        <title>Genome sequence of the radioresistant bacterium Deinococcus radiodurans R1.</title>
        <authorList>
            <person name="White O."/>
            <person name="Eisen J.A."/>
            <person name="Heidelberg J.F."/>
            <person name="Hickey E.K."/>
            <person name="Peterson J.D."/>
            <person name="Dodson R.J."/>
            <person name="Haft D.H."/>
            <person name="Gwinn M.L."/>
            <person name="Nelson W.C."/>
            <person name="Richardson D.L."/>
            <person name="Moffat K.S."/>
            <person name="Qin H."/>
            <person name="Jiang L."/>
            <person name="Pamphile W."/>
            <person name="Crosby M."/>
            <person name="Shen M."/>
            <person name="Vamathevan J.J."/>
            <person name="Lam P."/>
            <person name="McDonald L."/>
            <person name="Utterback T."/>
            <person name="Zalewski C."/>
            <person name="Makarova K.S."/>
            <person name="Aravind L."/>
            <person name="Daly M.J."/>
            <person name="Minton K.W."/>
            <person name="Fleischmann R.D."/>
            <person name="Ketchum K.A."/>
            <person name="Nelson K.E."/>
            <person name="Salzberg S."/>
            <person name="Smith H.O."/>
            <person name="Venter J.C."/>
            <person name="Fraser C.M."/>
        </authorList>
    </citation>
    <scope>NUCLEOTIDE SEQUENCE [LARGE SCALE GENOMIC DNA]</scope>
    <source>
        <strain evidence="5">ATCC 13939 / DSM 20539 / JCM 16871 / LMG 4051 / NBRC 15346 / NCIMB 9279 / R1 / VKM B-1422</strain>
    </source>
</reference>
<dbReference type="EMBL" id="AE000513">
    <property type="protein sequence ID" value="AAF10712.1"/>
    <property type="molecule type" value="Genomic_DNA"/>
</dbReference>
<dbReference type="HOGENOM" id="CLU_069610_0_0_0"/>
<dbReference type="Proteomes" id="UP000002524">
    <property type="component" value="Chromosome 1"/>
</dbReference>
<dbReference type="PaxDb" id="243230-DR_1137"/>
<dbReference type="InterPro" id="IPR016181">
    <property type="entry name" value="Acyl_CoA_acyltransferase"/>
</dbReference>
<feature type="domain" description="N-acetyltransferase" evidence="3">
    <location>
        <begin position="7"/>
        <end position="156"/>
    </location>
</feature>
<dbReference type="EnsemblBacteria" id="AAF10712">
    <property type="protein sequence ID" value="AAF10712"/>
    <property type="gene ID" value="DR_1137"/>
</dbReference>
<dbReference type="eggNOG" id="COG1247">
    <property type="taxonomic scope" value="Bacteria"/>
</dbReference>
<dbReference type="InterPro" id="IPR000182">
    <property type="entry name" value="GNAT_dom"/>
</dbReference>
<proteinExistence type="predicted"/>
<organism evidence="4 5">
    <name type="scientific">Deinococcus radiodurans (strain ATCC 13939 / DSM 20539 / JCM 16871 / CCUG 27074 / LMG 4051 / NBRC 15346 / NCIMB 9279 / VKM B-1422 / R1)</name>
    <dbReference type="NCBI Taxonomy" id="243230"/>
    <lineage>
        <taxon>Bacteria</taxon>
        <taxon>Thermotogati</taxon>
        <taxon>Deinococcota</taxon>
        <taxon>Deinococci</taxon>
        <taxon>Deinococcales</taxon>
        <taxon>Deinococcaceae</taxon>
        <taxon>Deinococcus</taxon>
    </lineage>
</organism>
<evidence type="ECO:0000313" key="5">
    <source>
        <dbReference type="Proteomes" id="UP000002524"/>
    </source>
</evidence>
<dbReference type="OrthoDB" id="4140682at2"/>
<dbReference type="PANTHER" id="PTHR43877:SF1">
    <property type="entry name" value="ACETYLTRANSFERASE"/>
    <property type="match status" value="1"/>
</dbReference>
<dbReference type="Pfam" id="PF00583">
    <property type="entry name" value="Acetyltransf_1"/>
    <property type="match status" value="2"/>
</dbReference>
<keyword evidence="5" id="KW-1185">Reference proteome</keyword>
<dbReference type="GO" id="GO:0008080">
    <property type="term" value="F:N-acetyltransferase activity"/>
    <property type="evidence" value="ECO:0000318"/>
    <property type="project" value="GO_Central"/>
</dbReference>
<dbReference type="PROSITE" id="PS51186">
    <property type="entry name" value="GNAT"/>
    <property type="match status" value="2"/>
</dbReference>
<evidence type="ECO:0000256" key="1">
    <source>
        <dbReference type="ARBA" id="ARBA00022679"/>
    </source>
</evidence>
<dbReference type="PANTHER" id="PTHR43877">
    <property type="entry name" value="AMINOALKYLPHOSPHONATE N-ACETYLTRANSFERASE-RELATED-RELATED"/>
    <property type="match status" value="1"/>
</dbReference>
<gene>
    <name evidence="4" type="ordered locus">DR_1137</name>
</gene>
<protein>
    <recommendedName>
        <fullName evidence="3">N-acetyltransferase domain-containing protein</fullName>
    </recommendedName>
</protein>
<evidence type="ECO:0000313" key="4">
    <source>
        <dbReference type="EMBL" id="AAF10712.1"/>
    </source>
</evidence>
<dbReference type="InParanoid" id="Q9RV92"/>
<dbReference type="SUPFAM" id="SSF55729">
    <property type="entry name" value="Acyl-CoA N-acyltransferases (Nat)"/>
    <property type="match status" value="2"/>
</dbReference>
<dbReference type="CDD" id="cd04301">
    <property type="entry name" value="NAT_SF"/>
    <property type="match status" value="1"/>
</dbReference>
<dbReference type="STRING" id="243230.DR_1137"/>
<accession>Q9RV92</accession>
<keyword evidence="2" id="KW-0012">Acyltransferase</keyword>
<evidence type="ECO:0000259" key="3">
    <source>
        <dbReference type="PROSITE" id="PS51186"/>
    </source>
</evidence>
<name>Q9RV92_DEIRA</name>
<dbReference type="PATRIC" id="fig|243230.17.peg.1333"/>
<dbReference type="AlphaFoldDB" id="Q9RV92"/>
<dbReference type="KEGG" id="dra:DR_1137"/>
<sequence>MWDARPMPVRPFVPADAPAWAVLNNAVWNRTATPAGLLAEDAARLAEQVSRRWVAEEGGQVVGLAHLYFFPFLPPNFLQLDLTVSPDARRRGHGSALWETALAETQALGISSLATNVRDDDPPSRTWAERRGFALHAHRFSSRLDLASFDETPFLPALVRAEAQGVTFSNLAGADEATVTRYLDFVADRLIETPDLAGHPRWEREQVRGMLHLDKNPRPDWLVLAAGPDGEWLGTTAMVQYRDLAYNELTAVSPQARGRGLALPLKLYAIRRARAAGLSTMATNNHSANAPMLAVNRRLGFAPQVGKWELFREGESLAGSVADQPNLLK</sequence>